<evidence type="ECO:0000313" key="2">
    <source>
        <dbReference type="Proteomes" id="UP001058098"/>
    </source>
</evidence>
<accession>A0ABY5QXL9</accession>
<gene>
    <name evidence="1" type="ORF">IHQ72_34020</name>
</gene>
<proteinExistence type="predicted"/>
<evidence type="ECO:0000313" key="1">
    <source>
        <dbReference type="EMBL" id="UVC15414.1"/>
    </source>
</evidence>
<dbReference type="Proteomes" id="UP001058098">
    <property type="component" value="Chromosome"/>
</dbReference>
<dbReference type="RefSeq" id="WP_258120233.1">
    <property type="nucleotide sequence ID" value="NZ_CP062229.1"/>
</dbReference>
<name>A0ABY5QXL9_9HYPH</name>
<reference evidence="1" key="1">
    <citation type="submission" date="2020-09" db="EMBL/GenBank/DDBJ databases">
        <title>Rhizobia associated with sainfoin plants.</title>
        <authorList>
            <person name="Asharfi S."/>
            <person name="Kuzmanovic N."/>
            <person name="Bunk B."/>
            <person name="Sproeer C."/>
            <person name="Becker M."/>
            <person name="Thuenen T."/>
        </authorList>
    </citation>
    <scope>NUCLEOTIDE SEQUENCE</scope>
    <source>
        <strain evidence="1">OM4</strain>
    </source>
</reference>
<protein>
    <submittedName>
        <fullName evidence="1">Uncharacterized protein</fullName>
    </submittedName>
</protein>
<organism evidence="1 2">
    <name type="scientific">Mesorhizobium onobrychidis</name>
    <dbReference type="NCBI Taxonomy" id="2775404"/>
    <lineage>
        <taxon>Bacteria</taxon>
        <taxon>Pseudomonadati</taxon>
        <taxon>Pseudomonadota</taxon>
        <taxon>Alphaproteobacteria</taxon>
        <taxon>Hyphomicrobiales</taxon>
        <taxon>Phyllobacteriaceae</taxon>
        <taxon>Mesorhizobium</taxon>
    </lineage>
</organism>
<sequence>MNDVPQLFGWAVFIAAPLWRIEKFELRFRPLRINLDIELTVQELVRLKRAEAHP</sequence>
<keyword evidence="2" id="KW-1185">Reference proteome</keyword>
<dbReference type="EMBL" id="CP062229">
    <property type="protein sequence ID" value="UVC15414.1"/>
    <property type="molecule type" value="Genomic_DNA"/>
</dbReference>